<sequence>MPKNRNTFSFLARWPRRAASRAVHAGWA</sequence>
<dbReference type="EMBL" id="JAAGMP010001424">
    <property type="protein sequence ID" value="NEC22911.1"/>
    <property type="molecule type" value="Genomic_DNA"/>
</dbReference>
<organism evidence="1 2">
    <name type="scientific">Streptomyces parvus</name>
    <dbReference type="NCBI Taxonomy" id="66428"/>
    <lineage>
        <taxon>Bacteria</taxon>
        <taxon>Bacillati</taxon>
        <taxon>Actinomycetota</taxon>
        <taxon>Actinomycetes</taxon>
        <taxon>Kitasatosporales</taxon>
        <taxon>Streptomycetaceae</taxon>
        <taxon>Streptomyces</taxon>
    </lineage>
</organism>
<comment type="caution">
    <text evidence="1">The sequence shown here is derived from an EMBL/GenBank/DDBJ whole genome shotgun (WGS) entry which is preliminary data.</text>
</comment>
<keyword evidence="1" id="KW-0012">Acyltransferase</keyword>
<protein>
    <submittedName>
        <fullName evidence="1">Acyltransferase</fullName>
    </submittedName>
</protein>
<accession>A0A7K3S5X6</accession>
<proteinExistence type="predicted"/>
<reference evidence="1 2" key="1">
    <citation type="submission" date="2020-01" db="EMBL/GenBank/DDBJ databases">
        <title>Insect and environment-associated Actinomycetes.</title>
        <authorList>
            <person name="Currrie C."/>
            <person name="Chevrette M."/>
            <person name="Carlson C."/>
            <person name="Stubbendieck R."/>
            <person name="Wendt-Pienkowski E."/>
        </authorList>
    </citation>
    <scope>NUCLEOTIDE SEQUENCE [LARGE SCALE GENOMIC DNA]</scope>
    <source>
        <strain evidence="1 2">SID7590</strain>
    </source>
</reference>
<evidence type="ECO:0000313" key="1">
    <source>
        <dbReference type="EMBL" id="NEC22911.1"/>
    </source>
</evidence>
<dbReference type="Proteomes" id="UP000469670">
    <property type="component" value="Unassembled WGS sequence"/>
</dbReference>
<evidence type="ECO:0000313" key="2">
    <source>
        <dbReference type="Proteomes" id="UP000469670"/>
    </source>
</evidence>
<gene>
    <name evidence="1" type="ORF">G3I50_32405</name>
</gene>
<dbReference type="AlphaFoldDB" id="A0A7K3S5X6"/>
<dbReference type="GO" id="GO:0016746">
    <property type="term" value="F:acyltransferase activity"/>
    <property type="evidence" value="ECO:0007669"/>
    <property type="project" value="UniProtKB-KW"/>
</dbReference>
<feature type="non-terminal residue" evidence="1">
    <location>
        <position position="28"/>
    </location>
</feature>
<name>A0A7K3S5X6_9ACTN</name>
<keyword evidence="1" id="KW-0808">Transferase</keyword>